<dbReference type="PANTHER" id="PTHR43071:SF1">
    <property type="entry name" value="2-AMINO-4-HYDROXY-6-HYDROXYMETHYLDIHYDROPTERIDINE PYROPHOSPHOKINASE"/>
    <property type="match status" value="1"/>
</dbReference>
<evidence type="ECO:0000259" key="9">
    <source>
        <dbReference type="PROSITE" id="PS00794"/>
    </source>
</evidence>
<gene>
    <name evidence="10" type="ORF">C7445_107155</name>
</gene>
<evidence type="ECO:0000313" key="11">
    <source>
        <dbReference type="Proteomes" id="UP000294581"/>
    </source>
</evidence>
<dbReference type="PANTHER" id="PTHR43071">
    <property type="entry name" value="2-AMINO-4-HYDROXY-6-HYDROXYMETHYLDIHYDROPTERIDINE PYROPHOSPHOKINASE"/>
    <property type="match status" value="1"/>
</dbReference>
<dbReference type="Pfam" id="PF01288">
    <property type="entry name" value="HPPK"/>
    <property type="match status" value="1"/>
</dbReference>
<dbReference type="GO" id="GO:0046654">
    <property type="term" value="P:tetrahydrofolate biosynthetic process"/>
    <property type="evidence" value="ECO:0007669"/>
    <property type="project" value="UniProtKB-UniPathway"/>
</dbReference>
<evidence type="ECO:0000256" key="5">
    <source>
        <dbReference type="ARBA" id="ARBA00022741"/>
    </source>
</evidence>
<dbReference type="GO" id="GO:0016301">
    <property type="term" value="F:kinase activity"/>
    <property type="evidence" value="ECO:0007669"/>
    <property type="project" value="UniProtKB-KW"/>
</dbReference>
<dbReference type="EMBL" id="SORF01000007">
    <property type="protein sequence ID" value="TDY46374.1"/>
    <property type="molecule type" value="Genomic_DNA"/>
</dbReference>
<dbReference type="GO" id="GO:0005524">
    <property type="term" value="F:ATP binding"/>
    <property type="evidence" value="ECO:0007669"/>
    <property type="project" value="UniProtKB-KW"/>
</dbReference>
<dbReference type="InterPro" id="IPR000550">
    <property type="entry name" value="Hppk"/>
</dbReference>
<dbReference type="OrthoDB" id="9808041at2"/>
<evidence type="ECO:0000256" key="1">
    <source>
        <dbReference type="ARBA" id="ARBA00000198"/>
    </source>
</evidence>
<organism evidence="10 11">
    <name type="scientific">Alicyclobacillus sacchari</name>
    <dbReference type="NCBI Taxonomy" id="392010"/>
    <lineage>
        <taxon>Bacteria</taxon>
        <taxon>Bacillati</taxon>
        <taxon>Bacillota</taxon>
        <taxon>Bacilli</taxon>
        <taxon>Bacillales</taxon>
        <taxon>Alicyclobacillaceae</taxon>
        <taxon>Alicyclobacillus</taxon>
    </lineage>
</organism>
<keyword evidence="4" id="KW-0808">Transferase</keyword>
<evidence type="ECO:0000256" key="8">
    <source>
        <dbReference type="ARBA" id="ARBA00022909"/>
    </source>
</evidence>
<comment type="pathway">
    <text evidence="2">Cofactor biosynthesis; tetrahydrofolate biosynthesis; 2-amino-4-hydroxy-6-hydroxymethyl-7,8-dihydropteridine diphosphate from 7,8-dihydroneopterin triphosphate: step 4/4.</text>
</comment>
<dbReference type="UniPathway" id="UPA00077">
    <property type="reaction ID" value="UER00155"/>
</dbReference>
<evidence type="ECO:0000256" key="3">
    <source>
        <dbReference type="ARBA" id="ARBA00013253"/>
    </source>
</evidence>
<keyword evidence="6 10" id="KW-0418">Kinase</keyword>
<dbReference type="Gene3D" id="3.30.70.560">
    <property type="entry name" value="7,8-Dihydro-6-hydroxymethylpterin-pyrophosphokinase HPPK"/>
    <property type="match status" value="1"/>
</dbReference>
<dbReference type="NCBIfam" id="TIGR01498">
    <property type="entry name" value="folK"/>
    <property type="match status" value="1"/>
</dbReference>
<comment type="catalytic activity">
    <reaction evidence="1">
        <text>6-hydroxymethyl-7,8-dihydropterin + ATP = (7,8-dihydropterin-6-yl)methyl diphosphate + AMP + H(+)</text>
        <dbReference type="Rhea" id="RHEA:11412"/>
        <dbReference type="ChEBI" id="CHEBI:15378"/>
        <dbReference type="ChEBI" id="CHEBI:30616"/>
        <dbReference type="ChEBI" id="CHEBI:44841"/>
        <dbReference type="ChEBI" id="CHEBI:72950"/>
        <dbReference type="ChEBI" id="CHEBI:456215"/>
        <dbReference type="EC" id="2.7.6.3"/>
    </reaction>
</comment>
<dbReference type="InterPro" id="IPR035907">
    <property type="entry name" value="Hppk_sf"/>
</dbReference>
<comment type="caution">
    <text evidence="10">The sequence shown here is derived from an EMBL/GenBank/DDBJ whole genome shotgun (WGS) entry which is preliminary data.</text>
</comment>
<evidence type="ECO:0000256" key="6">
    <source>
        <dbReference type="ARBA" id="ARBA00022777"/>
    </source>
</evidence>
<keyword evidence="7" id="KW-0067">ATP-binding</keyword>
<evidence type="ECO:0000256" key="2">
    <source>
        <dbReference type="ARBA" id="ARBA00005051"/>
    </source>
</evidence>
<keyword evidence="5" id="KW-0547">Nucleotide-binding</keyword>
<dbReference type="CDD" id="cd00483">
    <property type="entry name" value="HPPK"/>
    <property type="match status" value="1"/>
</dbReference>
<feature type="domain" description="7,8-dihydro-6-hydroxymethylpterin-pyrophosphokinase" evidence="9">
    <location>
        <begin position="93"/>
        <end position="104"/>
    </location>
</feature>
<protein>
    <recommendedName>
        <fullName evidence="3">2-amino-4-hydroxy-6-hydroxymethyldihydropteridine diphosphokinase</fullName>
        <ecNumber evidence="3">2.7.6.3</ecNumber>
    </recommendedName>
</protein>
<keyword evidence="11" id="KW-1185">Reference proteome</keyword>
<dbReference type="GO" id="GO:0003848">
    <property type="term" value="F:2-amino-4-hydroxy-6-hydroxymethyldihydropteridine diphosphokinase activity"/>
    <property type="evidence" value="ECO:0007669"/>
    <property type="project" value="UniProtKB-EC"/>
</dbReference>
<dbReference type="RefSeq" id="WP_134159716.1">
    <property type="nucleotide sequence ID" value="NZ_SORF01000007.1"/>
</dbReference>
<dbReference type="SUPFAM" id="SSF55083">
    <property type="entry name" value="6-hydroxymethyl-7,8-dihydropterin pyrophosphokinase, HPPK"/>
    <property type="match status" value="1"/>
</dbReference>
<evidence type="ECO:0000256" key="4">
    <source>
        <dbReference type="ARBA" id="ARBA00022679"/>
    </source>
</evidence>
<dbReference type="PROSITE" id="PS00794">
    <property type="entry name" value="HPPK"/>
    <property type="match status" value="1"/>
</dbReference>
<evidence type="ECO:0000313" key="10">
    <source>
        <dbReference type="EMBL" id="TDY46374.1"/>
    </source>
</evidence>
<name>A0A4R8LP95_9BACL</name>
<reference evidence="10 11" key="1">
    <citation type="submission" date="2019-03" db="EMBL/GenBank/DDBJ databases">
        <title>Genomic Encyclopedia of Type Strains, Phase IV (KMG-IV): sequencing the most valuable type-strain genomes for metagenomic binning, comparative biology and taxonomic classification.</title>
        <authorList>
            <person name="Goeker M."/>
        </authorList>
    </citation>
    <scope>NUCLEOTIDE SEQUENCE [LARGE SCALE GENOMIC DNA]</scope>
    <source>
        <strain evidence="10 11">DSM 17974</strain>
    </source>
</reference>
<sequence>MPQAPDGVHDVYIGAGSNVGKRLFHLDAAVCGLRDIGEIVQCSPVYETDPVGYANQDKFLNMVVHLRTTAKPRELLEYLARLEQQARRERTIRFGPRTLDLDILLYDNDYYCVSDLQIPHPRMWERAFVIVPLADLTPDRLGLGGIRVGQLAKSLQVGEEVRYVGRFW</sequence>
<accession>A0A4R8LP95</accession>
<dbReference type="EC" id="2.7.6.3" evidence="3"/>
<dbReference type="GO" id="GO:0046656">
    <property type="term" value="P:folic acid biosynthetic process"/>
    <property type="evidence" value="ECO:0007669"/>
    <property type="project" value="UniProtKB-KW"/>
</dbReference>
<evidence type="ECO:0000256" key="7">
    <source>
        <dbReference type="ARBA" id="ARBA00022840"/>
    </source>
</evidence>
<keyword evidence="8" id="KW-0289">Folate biosynthesis</keyword>
<dbReference type="AlphaFoldDB" id="A0A4R8LP95"/>
<dbReference type="Proteomes" id="UP000294581">
    <property type="component" value="Unassembled WGS sequence"/>
</dbReference>
<proteinExistence type="predicted"/>